<dbReference type="AlphaFoldDB" id="A0A444YY77"/>
<evidence type="ECO:0000313" key="1">
    <source>
        <dbReference type="EMBL" id="RYR06764.1"/>
    </source>
</evidence>
<gene>
    <name evidence="1" type="ORF">Ahy_B05g074074</name>
</gene>
<accession>A0A444YY77</accession>
<protein>
    <recommendedName>
        <fullName evidence="3">F-box domain-containing protein</fullName>
    </recommendedName>
</protein>
<sequence length="77" mass="9123">MGETGRWADIHPDMLKEIKKRFHSFKDHIPLGLVCKEWNLKLESNEIPWLMLPEETLKASFDEEEEEIYSLMHLPDG</sequence>
<evidence type="ECO:0008006" key="3">
    <source>
        <dbReference type="Google" id="ProtNLM"/>
    </source>
</evidence>
<proteinExistence type="predicted"/>
<comment type="caution">
    <text evidence="1">The sequence shown here is derived from an EMBL/GenBank/DDBJ whole genome shotgun (WGS) entry which is preliminary data.</text>
</comment>
<organism evidence="1 2">
    <name type="scientific">Arachis hypogaea</name>
    <name type="common">Peanut</name>
    <dbReference type="NCBI Taxonomy" id="3818"/>
    <lineage>
        <taxon>Eukaryota</taxon>
        <taxon>Viridiplantae</taxon>
        <taxon>Streptophyta</taxon>
        <taxon>Embryophyta</taxon>
        <taxon>Tracheophyta</taxon>
        <taxon>Spermatophyta</taxon>
        <taxon>Magnoliopsida</taxon>
        <taxon>eudicotyledons</taxon>
        <taxon>Gunneridae</taxon>
        <taxon>Pentapetalae</taxon>
        <taxon>rosids</taxon>
        <taxon>fabids</taxon>
        <taxon>Fabales</taxon>
        <taxon>Fabaceae</taxon>
        <taxon>Papilionoideae</taxon>
        <taxon>50 kb inversion clade</taxon>
        <taxon>dalbergioids sensu lato</taxon>
        <taxon>Dalbergieae</taxon>
        <taxon>Pterocarpus clade</taxon>
        <taxon>Arachis</taxon>
    </lineage>
</organism>
<reference evidence="1 2" key="1">
    <citation type="submission" date="2019-01" db="EMBL/GenBank/DDBJ databases">
        <title>Sequencing of cultivated peanut Arachis hypogaea provides insights into genome evolution and oil improvement.</title>
        <authorList>
            <person name="Chen X."/>
        </authorList>
    </citation>
    <scope>NUCLEOTIDE SEQUENCE [LARGE SCALE GENOMIC DNA]</scope>
    <source>
        <strain evidence="2">cv. Fuhuasheng</strain>
        <tissue evidence="1">Leaves</tissue>
    </source>
</reference>
<keyword evidence="2" id="KW-1185">Reference proteome</keyword>
<dbReference type="EMBL" id="SDMP01000015">
    <property type="protein sequence ID" value="RYR06764.1"/>
    <property type="molecule type" value="Genomic_DNA"/>
</dbReference>
<dbReference type="Proteomes" id="UP000289738">
    <property type="component" value="Chromosome B05"/>
</dbReference>
<evidence type="ECO:0000313" key="2">
    <source>
        <dbReference type="Proteomes" id="UP000289738"/>
    </source>
</evidence>
<name>A0A444YY77_ARAHY</name>